<dbReference type="InterPro" id="IPR050879">
    <property type="entry name" value="Acyltransferase_3"/>
</dbReference>
<dbReference type="EMBL" id="JAPDRK010000012">
    <property type="protein sequence ID" value="KAJ9607338.1"/>
    <property type="molecule type" value="Genomic_DNA"/>
</dbReference>
<feature type="compositionally biased region" description="Low complexity" evidence="1">
    <location>
        <begin position="1"/>
        <end position="18"/>
    </location>
</feature>
<comment type="caution">
    <text evidence="4">The sequence shown here is derived from an EMBL/GenBank/DDBJ whole genome shotgun (WGS) entry which is preliminary data.</text>
</comment>
<feature type="transmembrane region" description="Helical" evidence="2">
    <location>
        <begin position="409"/>
        <end position="428"/>
    </location>
</feature>
<feature type="region of interest" description="Disordered" evidence="1">
    <location>
        <begin position="1"/>
        <end position="22"/>
    </location>
</feature>
<accession>A0AA38X5Q4</accession>
<evidence type="ECO:0000256" key="1">
    <source>
        <dbReference type="SAM" id="MobiDB-lite"/>
    </source>
</evidence>
<dbReference type="Proteomes" id="UP001172673">
    <property type="component" value="Unassembled WGS sequence"/>
</dbReference>
<keyword evidence="2" id="KW-0812">Transmembrane</keyword>
<feature type="transmembrane region" description="Helical" evidence="2">
    <location>
        <begin position="104"/>
        <end position="127"/>
    </location>
</feature>
<sequence length="523" mass="60019">MSSASSSSHSSRSSTDESQYGLLSEKRQVDFDERARRITTWLKPQTPRQIPDITLCLSFRYLGRLVAQTSSLLVPSFLHRRSQNDQSKPNQLAPTAFLDGMRGLAAFAVFICHLTYGTFDIVHAWGARPDPDSQTPSVFTEFVRLPIVRLFYSGPPMVAIFFVISGYALSYKPVKQMRARQHEQLMTTMTSSIFRRGLRLFLPCFASTLIVICLAQLNLYKLTEEFSRQMRMVLESHCYTQPNVWLQFKDWLVQMLIFVDVFNWSLFAGSVELDRHLWTIPVEFRCSMALFLTHMLTARMPSRLRIMTFVGLIIWGVSWDRWELCPFWAGAVIAELDLIWTSKSTPELPLIKTEIPPQQPSLSSRLLHWSAFLGSLFLLSFPDIAGNVTPGYITLDSLIPRKFSEKHRFWPTIGAFMIVWSACRLQFLRNRVFCWAPVQYLGKISFPLYVMHGPVIHTLGYSILPRTPEVETPEVMAQFQLEFAKAAVVVILAVIWTADVFLRAIDTPCVNLARRIEKAFFDD</sequence>
<dbReference type="AlphaFoldDB" id="A0AA38X5Q4"/>
<keyword evidence="2" id="KW-1133">Transmembrane helix</keyword>
<evidence type="ECO:0000313" key="4">
    <source>
        <dbReference type="EMBL" id="KAJ9607338.1"/>
    </source>
</evidence>
<protein>
    <recommendedName>
        <fullName evidence="3">Acyltransferase 3 domain-containing protein</fullName>
    </recommendedName>
</protein>
<feature type="transmembrane region" description="Helical" evidence="2">
    <location>
        <begin position="440"/>
        <end position="463"/>
    </location>
</feature>
<evidence type="ECO:0000256" key="2">
    <source>
        <dbReference type="SAM" id="Phobius"/>
    </source>
</evidence>
<evidence type="ECO:0000313" key="5">
    <source>
        <dbReference type="Proteomes" id="UP001172673"/>
    </source>
</evidence>
<dbReference type="Pfam" id="PF01757">
    <property type="entry name" value="Acyl_transf_3"/>
    <property type="match status" value="1"/>
</dbReference>
<dbReference type="PANTHER" id="PTHR23028:SF134">
    <property type="entry name" value="PUTATIVE (AFU_ORTHOLOGUE AFUA_4G08520)-RELATED"/>
    <property type="match status" value="1"/>
</dbReference>
<dbReference type="PANTHER" id="PTHR23028">
    <property type="entry name" value="ACETYLTRANSFERASE"/>
    <property type="match status" value="1"/>
</dbReference>
<feature type="transmembrane region" description="Helical" evidence="2">
    <location>
        <begin position="483"/>
        <end position="505"/>
    </location>
</feature>
<feature type="transmembrane region" description="Helical" evidence="2">
    <location>
        <begin position="366"/>
        <end position="389"/>
    </location>
</feature>
<name>A0AA38X5Q4_9EURO</name>
<proteinExistence type="predicted"/>
<gene>
    <name evidence="4" type="ORF">H2200_008411</name>
</gene>
<evidence type="ECO:0000259" key="3">
    <source>
        <dbReference type="Pfam" id="PF01757"/>
    </source>
</evidence>
<keyword evidence="5" id="KW-1185">Reference proteome</keyword>
<organism evidence="4 5">
    <name type="scientific">Cladophialophora chaetospira</name>
    <dbReference type="NCBI Taxonomy" id="386627"/>
    <lineage>
        <taxon>Eukaryota</taxon>
        <taxon>Fungi</taxon>
        <taxon>Dikarya</taxon>
        <taxon>Ascomycota</taxon>
        <taxon>Pezizomycotina</taxon>
        <taxon>Eurotiomycetes</taxon>
        <taxon>Chaetothyriomycetidae</taxon>
        <taxon>Chaetothyriales</taxon>
        <taxon>Herpotrichiellaceae</taxon>
        <taxon>Cladophialophora</taxon>
    </lineage>
</organism>
<keyword evidence="2" id="KW-0472">Membrane</keyword>
<feature type="transmembrane region" description="Helical" evidence="2">
    <location>
        <begin position="147"/>
        <end position="170"/>
    </location>
</feature>
<dbReference type="GO" id="GO:0016747">
    <property type="term" value="F:acyltransferase activity, transferring groups other than amino-acyl groups"/>
    <property type="evidence" value="ECO:0007669"/>
    <property type="project" value="InterPro"/>
</dbReference>
<dbReference type="InterPro" id="IPR002656">
    <property type="entry name" value="Acyl_transf_3_dom"/>
</dbReference>
<reference evidence="4" key="1">
    <citation type="submission" date="2022-10" db="EMBL/GenBank/DDBJ databases">
        <title>Culturing micro-colonial fungi from biological soil crusts in the Mojave desert and describing Neophaeococcomyces mojavensis, and introducing the new genera and species Taxawa tesnikishii.</title>
        <authorList>
            <person name="Kurbessoian T."/>
            <person name="Stajich J.E."/>
        </authorList>
    </citation>
    <scope>NUCLEOTIDE SEQUENCE</scope>
    <source>
        <strain evidence="4">TK_41</strain>
    </source>
</reference>
<feature type="domain" description="Acyltransferase 3" evidence="3">
    <location>
        <begin position="96"/>
        <end position="496"/>
    </location>
</feature>
<feature type="transmembrane region" description="Helical" evidence="2">
    <location>
        <begin position="251"/>
        <end position="271"/>
    </location>
</feature>
<feature type="transmembrane region" description="Helical" evidence="2">
    <location>
        <begin position="200"/>
        <end position="220"/>
    </location>
</feature>